<evidence type="ECO:0000259" key="6">
    <source>
        <dbReference type="PROSITE" id="PS50918"/>
    </source>
</evidence>
<dbReference type="Gene3D" id="3.40.220.10">
    <property type="entry name" value="Leucine Aminopeptidase, subunit E, domain 1"/>
    <property type="match status" value="1"/>
</dbReference>
<comment type="caution">
    <text evidence="7">The sequence shown here is derived from an EMBL/GenBank/DDBJ whole genome shotgun (WGS) entry which is preliminary data.</text>
</comment>
<evidence type="ECO:0000256" key="5">
    <source>
        <dbReference type="ARBA" id="ARBA00023242"/>
    </source>
</evidence>
<keyword evidence="3" id="KW-0808">Transferase</keyword>
<dbReference type="InterPro" id="IPR004170">
    <property type="entry name" value="WWE_dom"/>
</dbReference>
<evidence type="ECO:0000313" key="7">
    <source>
        <dbReference type="EMBL" id="VDI74287.1"/>
    </source>
</evidence>
<dbReference type="OrthoDB" id="10444277at2759"/>
<dbReference type="InterPro" id="IPR043472">
    <property type="entry name" value="Macro_dom-like"/>
</dbReference>
<keyword evidence="4" id="KW-0520">NAD</keyword>
<dbReference type="GO" id="GO:0070212">
    <property type="term" value="P:protein poly-ADP-ribosylation"/>
    <property type="evidence" value="ECO:0007669"/>
    <property type="project" value="TreeGrafter"/>
</dbReference>
<comment type="subcellular location">
    <subcellularLocation>
        <location evidence="1">Nucleus</location>
    </subcellularLocation>
</comment>
<evidence type="ECO:0000256" key="4">
    <source>
        <dbReference type="ARBA" id="ARBA00023027"/>
    </source>
</evidence>
<name>A0A8B6H6S9_MYTGA</name>
<evidence type="ECO:0000256" key="3">
    <source>
        <dbReference type="ARBA" id="ARBA00022679"/>
    </source>
</evidence>
<dbReference type="Gene3D" id="3.30.720.50">
    <property type="match status" value="1"/>
</dbReference>
<dbReference type="SUPFAM" id="SSF52949">
    <property type="entry name" value="Macro domain-like"/>
    <property type="match status" value="1"/>
</dbReference>
<organism evidence="7 8">
    <name type="scientific">Mytilus galloprovincialis</name>
    <name type="common">Mediterranean mussel</name>
    <dbReference type="NCBI Taxonomy" id="29158"/>
    <lineage>
        <taxon>Eukaryota</taxon>
        <taxon>Metazoa</taxon>
        <taxon>Spiralia</taxon>
        <taxon>Lophotrochozoa</taxon>
        <taxon>Mollusca</taxon>
        <taxon>Bivalvia</taxon>
        <taxon>Autobranchia</taxon>
        <taxon>Pteriomorphia</taxon>
        <taxon>Mytilida</taxon>
        <taxon>Mytiloidea</taxon>
        <taxon>Mytilidae</taxon>
        <taxon>Mytilinae</taxon>
        <taxon>Mytilus</taxon>
    </lineage>
</organism>
<dbReference type="PROSITE" id="PS50918">
    <property type="entry name" value="WWE"/>
    <property type="match status" value="1"/>
</dbReference>
<dbReference type="GO" id="GO:0005634">
    <property type="term" value="C:nucleus"/>
    <property type="evidence" value="ECO:0007669"/>
    <property type="project" value="UniProtKB-SubCell"/>
</dbReference>
<sequence>MIKDSICVTTAGGGMNFNCDCIIHLDSNDRELKNGVMKAISKTEELQFKSVAFSVKAVTEMGFTLTQVADIFSQGIHQMQKTYVEINIVCSSQELVTEFVSMLENNICSYERGLRMNFLSRPKNALRSARKIKVMLESTISMKVFAKNDAIANTAISELQKLLHKDFIQFPFDDVNIKFLSEDEINEIQNTQMEMAVEIEINRNIGRIKIIGLQINVTSAMVEVKNILRRSCEIRFAKDHARFVSGMVQWCFLEVDSDGEKLVDYPAEISLKLEEAVRGRKQKVEFFYKYGEKYIVDFSTYEEYMDKDPTDYVKVIRKIKLTGMFFL</sequence>
<dbReference type="PANTHER" id="PTHR14453">
    <property type="entry name" value="PARP/ZINC FINGER CCCH TYPE DOMAIN CONTAINING PROTEIN"/>
    <property type="match status" value="1"/>
</dbReference>
<keyword evidence="5" id="KW-0539">Nucleus</keyword>
<accession>A0A8B6H6S9</accession>
<reference evidence="7" key="1">
    <citation type="submission" date="2018-11" db="EMBL/GenBank/DDBJ databases">
        <authorList>
            <person name="Alioto T."/>
            <person name="Alioto T."/>
        </authorList>
    </citation>
    <scope>NUCLEOTIDE SEQUENCE</scope>
</reference>
<evidence type="ECO:0000256" key="2">
    <source>
        <dbReference type="ARBA" id="ARBA00022676"/>
    </source>
</evidence>
<feature type="domain" description="WWE" evidence="6">
    <location>
        <begin position="236"/>
        <end position="318"/>
    </location>
</feature>
<dbReference type="SUPFAM" id="SSF117839">
    <property type="entry name" value="WWE domain"/>
    <property type="match status" value="1"/>
</dbReference>
<dbReference type="GO" id="GO:1990404">
    <property type="term" value="F:NAD+-protein mono-ADP-ribosyltransferase activity"/>
    <property type="evidence" value="ECO:0007669"/>
    <property type="project" value="TreeGrafter"/>
</dbReference>
<dbReference type="Proteomes" id="UP000596742">
    <property type="component" value="Unassembled WGS sequence"/>
</dbReference>
<dbReference type="InterPro" id="IPR037197">
    <property type="entry name" value="WWE_dom_sf"/>
</dbReference>
<dbReference type="GO" id="GO:0003950">
    <property type="term" value="F:NAD+ poly-ADP-ribosyltransferase activity"/>
    <property type="evidence" value="ECO:0007669"/>
    <property type="project" value="TreeGrafter"/>
</dbReference>
<dbReference type="GO" id="GO:0010629">
    <property type="term" value="P:negative regulation of gene expression"/>
    <property type="evidence" value="ECO:0007669"/>
    <property type="project" value="TreeGrafter"/>
</dbReference>
<protein>
    <recommendedName>
        <fullName evidence="6">WWE domain-containing protein</fullName>
    </recommendedName>
</protein>
<keyword evidence="2" id="KW-0328">Glycosyltransferase</keyword>
<gene>
    <name evidence="7" type="ORF">MGAL_10B054352</name>
</gene>
<evidence type="ECO:0000313" key="8">
    <source>
        <dbReference type="Proteomes" id="UP000596742"/>
    </source>
</evidence>
<evidence type="ECO:0000256" key="1">
    <source>
        <dbReference type="ARBA" id="ARBA00004123"/>
    </source>
</evidence>
<dbReference type="EMBL" id="UYJE01009537">
    <property type="protein sequence ID" value="VDI74287.1"/>
    <property type="molecule type" value="Genomic_DNA"/>
</dbReference>
<proteinExistence type="predicted"/>
<dbReference type="InterPro" id="IPR052056">
    <property type="entry name" value="Mono-ARTD/PARP"/>
</dbReference>
<keyword evidence="8" id="KW-1185">Reference proteome</keyword>
<dbReference type="AlphaFoldDB" id="A0A8B6H6S9"/>
<dbReference type="PANTHER" id="PTHR14453:SF67">
    <property type="entry name" value="POLY [ADP-RIBOSE] POLYMERASE"/>
    <property type="match status" value="1"/>
</dbReference>
<dbReference type="GO" id="GO:0005737">
    <property type="term" value="C:cytoplasm"/>
    <property type="evidence" value="ECO:0007669"/>
    <property type="project" value="TreeGrafter"/>
</dbReference>
<dbReference type="GO" id="GO:0003714">
    <property type="term" value="F:transcription corepressor activity"/>
    <property type="evidence" value="ECO:0007669"/>
    <property type="project" value="TreeGrafter"/>
</dbReference>